<feature type="transmembrane region" description="Helical" evidence="1">
    <location>
        <begin position="39"/>
        <end position="59"/>
    </location>
</feature>
<keyword evidence="1" id="KW-0812">Transmembrane</keyword>
<keyword evidence="1" id="KW-0472">Membrane</keyword>
<evidence type="ECO:0000313" key="3">
    <source>
        <dbReference type="Proteomes" id="UP001298681"/>
    </source>
</evidence>
<keyword evidence="1" id="KW-1133">Transmembrane helix</keyword>
<dbReference type="InterPro" id="IPR025699">
    <property type="entry name" value="ABC2_memb-like"/>
</dbReference>
<protein>
    <submittedName>
        <fullName evidence="2">ABC-2 transporter permease</fullName>
    </submittedName>
</protein>
<dbReference type="RefSeq" id="WP_237966967.1">
    <property type="nucleotide sequence ID" value="NZ_JAKNHQ010000014.1"/>
</dbReference>
<feature type="transmembrane region" description="Helical" evidence="1">
    <location>
        <begin position="88"/>
        <end position="105"/>
    </location>
</feature>
<feature type="transmembrane region" description="Helical" evidence="1">
    <location>
        <begin position="12"/>
        <end position="33"/>
    </location>
</feature>
<feature type="transmembrane region" description="Helical" evidence="1">
    <location>
        <begin position="184"/>
        <end position="203"/>
    </location>
</feature>
<feature type="transmembrane region" description="Helical" evidence="1">
    <location>
        <begin position="117"/>
        <end position="138"/>
    </location>
</feature>
<comment type="caution">
    <text evidence="2">The sequence shown here is derived from an EMBL/GenBank/DDBJ whole genome shotgun (WGS) entry which is preliminary data.</text>
</comment>
<dbReference type="Pfam" id="PF13346">
    <property type="entry name" value="ABC2_membrane_5"/>
    <property type="match status" value="1"/>
</dbReference>
<accession>A0ABS9MLA9</accession>
<feature type="transmembrane region" description="Helical" evidence="1">
    <location>
        <begin position="150"/>
        <end position="172"/>
    </location>
</feature>
<name>A0ABS9MLA9_9FIRM</name>
<evidence type="ECO:0000256" key="1">
    <source>
        <dbReference type="SAM" id="Phobius"/>
    </source>
</evidence>
<gene>
    <name evidence="2" type="ORF">L0P57_10365</name>
</gene>
<proteinExistence type="predicted"/>
<sequence>MILQLLKKDCIIAKNYVAAVILIGVGLPVLLVWKQPQMLEVFALPGAVFISSVAFNLAVSEKENMYPKATALLCATPYNRGKLVEEKYLLYFLIYLYCCVAFRIEMEVIPQLAAVDFVRSVVIVFWIQVICMGIFLPIQYRFGYEKTKLLAMLLVVAGPVLMSVANSVVVPATVTQSFSAVPGVMYIVLWVIGGALWLFSMFVSKKIFSSIDLF</sequence>
<dbReference type="Proteomes" id="UP001298681">
    <property type="component" value="Unassembled WGS sequence"/>
</dbReference>
<evidence type="ECO:0000313" key="2">
    <source>
        <dbReference type="EMBL" id="MCG4611331.1"/>
    </source>
</evidence>
<dbReference type="EMBL" id="JAKNHQ010000014">
    <property type="protein sequence ID" value="MCG4611331.1"/>
    <property type="molecule type" value="Genomic_DNA"/>
</dbReference>
<organism evidence="2 3">
    <name type="scientific">Anaeromassilibacillus senegalensis</name>
    <dbReference type="NCBI Taxonomy" id="1673717"/>
    <lineage>
        <taxon>Bacteria</taxon>
        <taxon>Bacillati</taxon>
        <taxon>Bacillota</taxon>
        <taxon>Clostridia</taxon>
        <taxon>Eubacteriales</taxon>
        <taxon>Acutalibacteraceae</taxon>
        <taxon>Anaeromassilibacillus</taxon>
    </lineage>
</organism>
<reference evidence="2 3" key="1">
    <citation type="submission" date="2022-01" db="EMBL/GenBank/DDBJ databases">
        <title>Collection of gut derived symbiotic bacterial strains cultured from healthy donors.</title>
        <authorList>
            <person name="Lin H."/>
            <person name="Kohout C."/>
            <person name="Waligurski E."/>
            <person name="Pamer E.G."/>
        </authorList>
    </citation>
    <scope>NUCLEOTIDE SEQUENCE [LARGE SCALE GENOMIC DNA]</scope>
    <source>
        <strain evidence="2 3">DFI.7.58</strain>
    </source>
</reference>
<keyword evidence="3" id="KW-1185">Reference proteome</keyword>